<dbReference type="PANTHER" id="PTHR42884:SF31">
    <property type="entry name" value="PROPROTEIN CONVERTASE SUBTILISIN_KEXIN TYPE 5"/>
    <property type="match status" value="1"/>
</dbReference>
<dbReference type="PRINTS" id="PR00723">
    <property type="entry name" value="SUBTILISIN"/>
</dbReference>
<evidence type="ECO:0000256" key="1">
    <source>
        <dbReference type="ARBA" id="ARBA00022670"/>
    </source>
</evidence>
<feature type="active site" description="Charge relay system" evidence="6 7">
    <location>
        <position position="155"/>
    </location>
</feature>
<dbReference type="GO" id="GO:0000139">
    <property type="term" value="C:Golgi membrane"/>
    <property type="evidence" value="ECO:0007669"/>
    <property type="project" value="TreeGrafter"/>
</dbReference>
<dbReference type="GO" id="GO:0004252">
    <property type="term" value="F:serine-type endopeptidase activity"/>
    <property type="evidence" value="ECO:0007669"/>
    <property type="project" value="UniProtKB-UniRule"/>
</dbReference>
<gene>
    <name evidence="11" type="ORF">MEDL_68732</name>
</gene>
<evidence type="ECO:0000256" key="3">
    <source>
        <dbReference type="ARBA" id="ARBA00022729"/>
    </source>
</evidence>
<dbReference type="EC" id="3.4.21.75" evidence="11"/>
<feature type="chain" id="PRO_5035920639" evidence="9">
    <location>
        <begin position="20"/>
        <end position="674"/>
    </location>
</feature>
<reference evidence="11" key="1">
    <citation type="submission" date="2021-03" db="EMBL/GenBank/DDBJ databases">
        <authorList>
            <person name="Bekaert M."/>
        </authorList>
    </citation>
    <scope>NUCLEOTIDE SEQUENCE</scope>
</reference>
<evidence type="ECO:0000256" key="6">
    <source>
        <dbReference type="PIRSR" id="PIRSR615500-1"/>
    </source>
</evidence>
<dbReference type="OrthoDB" id="300641at2759"/>
<keyword evidence="2" id="KW-0165">Cleavage on pair of basic residues</keyword>
<evidence type="ECO:0000256" key="9">
    <source>
        <dbReference type="SAM" id="SignalP"/>
    </source>
</evidence>
<dbReference type="SUPFAM" id="SSF52743">
    <property type="entry name" value="Subtilisin-like"/>
    <property type="match status" value="1"/>
</dbReference>
<evidence type="ECO:0000256" key="2">
    <source>
        <dbReference type="ARBA" id="ARBA00022685"/>
    </source>
</evidence>
<dbReference type="PROSITE" id="PS00137">
    <property type="entry name" value="SUBTILASE_HIS"/>
    <property type="match status" value="1"/>
</dbReference>
<dbReference type="InterPro" id="IPR022398">
    <property type="entry name" value="Peptidase_S8_His-AS"/>
</dbReference>
<dbReference type="GO" id="GO:0005802">
    <property type="term" value="C:trans-Golgi network"/>
    <property type="evidence" value="ECO:0007669"/>
    <property type="project" value="TreeGrafter"/>
</dbReference>
<keyword evidence="1 7" id="KW-0645">Protease</keyword>
<dbReference type="InterPro" id="IPR008979">
    <property type="entry name" value="Galactose-bd-like_sf"/>
</dbReference>
<comment type="similarity">
    <text evidence="7 8">Belongs to the peptidase S8 family.</text>
</comment>
<dbReference type="InterPro" id="IPR034182">
    <property type="entry name" value="Kexin/furin"/>
</dbReference>
<comment type="caution">
    <text evidence="11">The sequence shown here is derived from an EMBL/GenBank/DDBJ whole genome shotgun (WGS) entry which is preliminary data.</text>
</comment>
<dbReference type="GO" id="GO:0016486">
    <property type="term" value="P:peptide hormone processing"/>
    <property type="evidence" value="ECO:0007669"/>
    <property type="project" value="TreeGrafter"/>
</dbReference>
<keyword evidence="5 7" id="KW-0720">Serine protease</keyword>
<keyword evidence="12" id="KW-1185">Reference proteome</keyword>
<dbReference type="Proteomes" id="UP000683360">
    <property type="component" value="Unassembled WGS sequence"/>
</dbReference>
<evidence type="ECO:0000256" key="5">
    <source>
        <dbReference type="ARBA" id="ARBA00022825"/>
    </source>
</evidence>
<dbReference type="CDD" id="cd04059">
    <property type="entry name" value="Peptidases_S8_Protein_convertases_Kexins_Furin-like"/>
    <property type="match status" value="1"/>
</dbReference>
<dbReference type="EMBL" id="CAJPWZ010003330">
    <property type="protein sequence ID" value="CAG2257585.1"/>
    <property type="molecule type" value="Genomic_DNA"/>
</dbReference>
<dbReference type="InterPro" id="IPR023827">
    <property type="entry name" value="Peptidase_S8_Asp-AS"/>
</dbReference>
<sequence length="674" mass="72614">MNFLFFLLSLIYLFHSVCGFRRSDFRDGEFTDRIIFTTSREDDPKIWFNKEHPGFEYIDQFRIGQEVYIKAQIRQTRTKEKLSTLREDTDVNLLRRSPGIKWVQQEIGHVRVPRTVDTEWSNLWYLNDDVTPTMKVSNAWSAGYSGSGIVIAVLDDGLQTDHPDLAANVDTANDINIYGSSNNPYPSAGKSHGTQVSGLIAAVKDNNNCVVGVAYSSTLIGIKILGNFAITDSEEAQGLSHYLSNVDIYSNSWGPADKTGFTGPGSVTKAALLNGVTNGRNGKGAIYIWAAGNGETTDNCNADGYVNSIYTVAISSAMIGQNAWYSEVCAPALAVAYGGSQDDRYLTTTTTSSGCKSDGIQGTSYAAPLASGIVALTLEAKESGVDGKYVIPCVSQILGFGLMDADAMVSYGKIWVTVPTQQKCTTSTRSPSLSTSTTASDSIAVTSGDCSSVNYLEHVVADITFSYTSSRGVTEMYLVSPSGTKSHLLHYRNKDATDNSAAGSLTWDFMSVHFWNENPIGSWTLEIRPNLAFSNVVTAQENNVVTTEPTTDAVTTRKITTDSLITTATTTADIPTTKPTTDAVTTRKITTDSLTTTAKTTADVPRTKTTTDAVTTRKITTDSITTKATTNADILTTKTTTDTKITSTNIVETTVITTQDTLVTSPATSVTQGK</sequence>
<name>A0A8S3VQD2_MYTED</name>
<feature type="domain" description="P/Homo B" evidence="10">
    <location>
        <begin position="417"/>
        <end position="572"/>
    </location>
</feature>
<dbReference type="Gene3D" id="3.40.50.200">
    <property type="entry name" value="Peptidase S8/S53 domain"/>
    <property type="match status" value="1"/>
</dbReference>
<evidence type="ECO:0000256" key="8">
    <source>
        <dbReference type="RuleBase" id="RU003355"/>
    </source>
</evidence>
<dbReference type="InterPro" id="IPR002884">
    <property type="entry name" value="P_dom"/>
</dbReference>
<keyword evidence="3 9" id="KW-0732">Signal</keyword>
<dbReference type="PROSITE" id="PS51892">
    <property type="entry name" value="SUBTILASE"/>
    <property type="match status" value="1"/>
</dbReference>
<dbReference type="AlphaFoldDB" id="A0A8S3VQD2"/>
<proteinExistence type="inferred from homology"/>
<feature type="active site" description="Charge relay system" evidence="6 7">
    <location>
        <position position="192"/>
    </location>
</feature>
<dbReference type="Pfam" id="PF00082">
    <property type="entry name" value="Peptidase_S8"/>
    <property type="match status" value="1"/>
</dbReference>
<evidence type="ECO:0000313" key="12">
    <source>
        <dbReference type="Proteomes" id="UP000683360"/>
    </source>
</evidence>
<evidence type="ECO:0000256" key="4">
    <source>
        <dbReference type="ARBA" id="ARBA00022801"/>
    </source>
</evidence>
<dbReference type="InterPro" id="IPR000209">
    <property type="entry name" value="Peptidase_S8/S53_dom"/>
</dbReference>
<organism evidence="11 12">
    <name type="scientific">Mytilus edulis</name>
    <name type="common">Blue mussel</name>
    <dbReference type="NCBI Taxonomy" id="6550"/>
    <lineage>
        <taxon>Eukaryota</taxon>
        <taxon>Metazoa</taxon>
        <taxon>Spiralia</taxon>
        <taxon>Lophotrochozoa</taxon>
        <taxon>Mollusca</taxon>
        <taxon>Bivalvia</taxon>
        <taxon>Autobranchia</taxon>
        <taxon>Pteriomorphia</taxon>
        <taxon>Mytilida</taxon>
        <taxon>Mytiloidea</taxon>
        <taxon>Mytilidae</taxon>
        <taxon>Mytilinae</taxon>
        <taxon>Mytilus</taxon>
    </lineage>
</organism>
<dbReference type="PROSITE" id="PS00136">
    <property type="entry name" value="SUBTILASE_ASP"/>
    <property type="match status" value="1"/>
</dbReference>
<evidence type="ECO:0000313" key="11">
    <source>
        <dbReference type="EMBL" id="CAG2257585.1"/>
    </source>
</evidence>
<dbReference type="Gene3D" id="2.60.120.260">
    <property type="entry name" value="Galactose-binding domain-like"/>
    <property type="match status" value="1"/>
</dbReference>
<evidence type="ECO:0000259" key="10">
    <source>
        <dbReference type="PROSITE" id="PS51829"/>
    </source>
</evidence>
<dbReference type="Pfam" id="PF01483">
    <property type="entry name" value="P_proprotein"/>
    <property type="match status" value="1"/>
</dbReference>
<dbReference type="InterPro" id="IPR015500">
    <property type="entry name" value="Peptidase_S8_subtilisin-rel"/>
</dbReference>
<dbReference type="PROSITE" id="PS00138">
    <property type="entry name" value="SUBTILASE_SER"/>
    <property type="match status" value="1"/>
</dbReference>
<dbReference type="SUPFAM" id="SSF49785">
    <property type="entry name" value="Galactose-binding domain-like"/>
    <property type="match status" value="1"/>
</dbReference>
<accession>A0A8S3VQD2</accession>
<keyword evidence="4 7" id="KW-0378">Hydrolase</keyword>
<evidence type="ECO:0000256" key="7">
    <source>
        <dbReference type="PROSITE-ProRule" id="PRU01240"/>
    </source>
</evidence>
<dbReference type="InterPro" id="IPR036852">
    <property type="entry name" value="Peptidase_S8/S53_dom_sf"/>
</dbReference>
<feature type="signal peptide" evidence="9">
    <location>
        <begin position="1"/>
        <end position="19"/>
    </location>
</feature>
<protein>
    <submittedName>
        <fullName evidence="11">FURIN</fullName>
        <ecNumber evidence="11">3.4.21.75</ecNumber>
    </submittedName>
</protein>
<dbReference type="InterPro" id="IPR023828">
    <property type="entry name" value="Peptidase_S8_Ser-AS"/>
</dbReference>
<dbReference type="PANTHER" id="PTHR42884">
    <property type="entry name" value="PROPROTEIN CONVERTASE SUBTILISIN/KEXIN-RELATED"/>
    <property type="match status" value="1"/>
</dbReference>
<feature type="active site" description="Charge relay system" evidence="6 7">
    <location>
        <position position="364"/>
    </location>
</feature>
<dbReference type="PROSITE" id="PS51829">
    <property type="entry name" value="P_HOMO_B"/>
    <property type="match status" value="1"/>
</dbReference>